<proteinExistence type="predicted"/>
<name>A0ABR4XP69_9LACO</name>
<reference evidence="2 3" key="1">
    <citation type="journal article" date="2014" name="Antonie Van Leeuwenhoek">
        <title>Oenococcus alcoholitolerans sp. nov., a lactic acid bacteria isolated from cachaca and ethanol fermentation processes.</title>
        <authorList>
            <person name="Badotti F."/>
            <person name="Moreira A.P."/>
            <person name="Tonon L.A."/>
            <person name="de Lucena B.T."/>
            <person name="Gomes Fde C."/>
            <person name="Kruger R."/>
            <person name="Thompson C.C."/>
            <person name="de Morais M.A.Jr."/>
            <person name="Rosa C.A."/>
            <person name="Thompson F.L."/>
        </authorList>
    </citation>
    <scope>NUCLEOTIDE SEQUENCE [LARGE SCALE GENOMIC DNA]</scope>
    <source>
        <strain evidence="2 3">UFRJ-M7.2.18</strain>
    </source>
</reference>
<dbReference type="EMBL" id="AXCV01000475">
    <property type="protein sequence ID" value="KGO24769.1"/>
    <property type="molecule type" value="Genomic_DNA"/>
</dbReference>
<evidence type="ECO:0000256" key="1">
    <source>
        <dbReference type="SAM" id="Phobius"/>
    </source>
</evidence>
<evidence type="ECO:0000313" key="3">
    <source>
        <dbReference type="Proteomes" id="UP000030023"/>
    </source>
</evidence>
<keyword evidence="1" id="KW-1133">Transmembrane helix</keyword>
<dbReference type="Proteomes" id="UP000030023">
    <property type="component" value="Unassembled WGS sequence"/>
</dbReference>
<gene>
    <name evidence="2" type="ORF">Q757_08470</name>
</gene>
<evidence type="ECO:0000313" key="2">
    <source>
        <dbReference type="EMBL" id="KGO24769.1"/>
    </source>
</evidence>
<keyword evidence="3" id="KW-1185">Reference proteome</keyword>
<keyword evidence="1" id="KW-0812">Transmembrane</keyword>
<keyword evidence="1" id="KW-0472">Membrane</keyword>
<sequence length="165" mass="19230">MRWLPVVFFGITIFFVYLYGQNNSFAAWLNGITSNRLRLAWMGLNSFRIPFWPQHIQMTAYSDVITQYTYIDSGYIQMLVVFGIVVSAVLVFANQRLIDFLQSNNDSVAIICVISILIFTMTDPEFLNIECNPLIILYSAVFRKRSDWQNDSLFCHKLVVKRRGY</sequence>
<protein>
    <submittedName>
        <fullName evidence="2">Uncharacterized protein</fullName>
    </submittedName>
</protein>
<feature type="transmembrane region" description="Helical" evidence="1">
    <location>
        <begin position="75"/>
        <end position="93"/>
    </location>
</feature>
<organism evidence="2 3">
    <name type="scientific">Oenococcus alcoholitolerans</name>
    <dbReference type="NCBI Taxonomy" id="931074"/>
    <lineage>
        <taxon>Bacteria</taxon>
        <taxon>Bacillati</taxon>
        <taxon>Bacillota</taxon>
        <taxon>Bacilli</taxon>
        <taxon>Lactobacillales</taxon>
        <taxon>Lactobacillaceae</taxon>
        <taxon>Oenococcus</taxon>
    </lineage>
</organism>
<accession>A0ABR4XP69</accession>
<comment type="caution">
    <text evidence="2">The sequence shown here is derived from an EMBL/GenBank/DDBJ whole genome shotgun (WGS) entry which is preliminary data.</text>
</comment>